<dbReference type="OrthoDB" id="5121461at2"/>
<keyword evidence="3" id="KW-1185">Reference proteome</keyword>
<protein>
    <submittedName>
        <fullName evidence="2">Flp family type IVb pilin</fullName>
    </submittedName>
</protein>
<accession>A0A345NKU6</accession>
<dbReference type="EMBL" id="CP031229">
    <property type="protein sequence ID" value="AXH95654.1"/>
    <property type="molecule type" value="Genomic_DNA"/>
</dbReference>
<feature type="transmembrane region" description="Helical" evidence="1">
    <location>
        <begin position="26"/>
        <end position="49"/>
    </location>
</feature>
<evidence type="ECO:0000313" key="2">
    <source>
        <dbReference type="EMBL" id="AXH95654.1"/>
    </source>
</evidence>
<keyword evidence="1" id="KW-0472">Membrane</keyword>
<proteinExistence type="predicted"/>
<dbReference type="Proteomes" id="UP000253790">
    <property type="component" value="Chromosome"/>
</dbReference>
<dbReference type="AlphaFoldDB" id="A0A345NKU6"/>
<name>A0A345NKU6_9MICO</name>
<evidence type="ECO:0000313" key="3">
    <source>
        <dbReference type="Proteomes" id="UP000253790"/>
    </source>
</evidence>
<dbReference type="Pfam" id="PF04964">
    <property type="entry name" value="Flp_Fap"/>
    <property type="match status" value="1"/>
</dbReference>
<organism evidence="2 3">
    <name type="scientific">Ornithinimicrobium avium</name>
    <dbReference type="NCBI Taxonomy" id="2283195"/>
    <lineage>
        <taxon>Bacteria</taxon>
        <taxon>Bacillati</taxon>
        <taxon>Actinomycetota</taxon>
        <taxon>Actinomycetes</taxon>
        <taxon>Micrococcales</taxon>
        <taxon>Ornithinimicrobiaceae</taxon>
        <taxon>Ornithinimicrobium</taxon>
    </lineage>
</organism>
<keyword evidence="1" id="KW-1133">Transmembrane helix</keyword>
<dbReference type="InterPro" id="IPR007047">
    <property type="entry name" value="Flp_Fap"/>
</dbReference>
<evidence type="ECO:0000256" key="1">
    <source>
        <dbReference type="SAM" id="Phobius"/>
    </source>
</evidence>
<dbReference type="KEGG" id="orn:DV701_05535"/>
<sequence>MGKVMGFKTTLRRCLDDERGATAVEYALLVALIASVIIGVVTTLGLGIIPGFQAVIDGLP</sequence>
<keyword evidence="1" id="KW-0812">Transmembrane</keyword>
<gene>
    <name evidence="2" type="ORF">DV701_05535</name>
</gene>
<reference evidence="2 3" key="1">
    <citation type="submission" date="2018-07" db="EMBL/GenBank/DDBJ databases">
        <title>Complete genome sequencing of Ornithinimicrobium sp. AMA3305.</title>
        <authorList>
            <person name="Bae J.-W."/>
        </authorList>
    </citation>
    <scope>NUCLEOTIDE SEQUENCE [LARGE SCALE GENOMIC DNA]</scope>
    <source>
        <strain evidence="2 3">AMA3305</strain>
    </source>
</reference>